<evidence type="ECO:0000256" key="1">
    <source>
        <dbReference type="ARBA" id="ARBA00001947"/>
    </source>
</evidence>
<evidence type="ECO:0000256" key="5">
    <source>
        <dbReference type="ARBA" id="ARBA00022833"/>
    </source>
</evidence>
<gene>
    <name evidence="7" type="ORF">KSF_103640</name>
</gene>
<keyword evidence="8" id="KW-1185">Reference proteome</keyword>
<comment type="caution">
    <text evidence="7">The sequence shown here is derived from an EMBL/GenBank/DDBJ whole genome shotgun (WGS) entry which is preliminary data.</text>
</comment>
<evidence type="ECO:0000256" key="3">
    <source>
        <dbReference type="ARBA" id="ARBA00022723"/>
    </source>
</evidence>
<comment type="similarity">
    <text evidence="2">Belongs to the metallo-beta-lactamase superfamily.</text>
</comment>
<keyword evidence="4" id="KW-0378">Hydrolase</keyword>
<dbReference type="GO" id="GO:0046872">
    <property type="term" value="F:metal ion binding"/>
    <property type="evidence" value="ECO:0007669"/>
    <property type="project" value="UniProtKB-KW"/>
</dbReference>
<dbReference type="SUPFAM" id="SSF56281">
    <property type="entry name" value="Metallo-hydrolase/oxidoreductase"/>
    <property type="match status" value="1"/>
</dbReference>
<organism evidence="7 8">
    <name type="scientific">Reticulibacter mediterranei</name>
    <dbReference type="NCBI Taxonomy" id="2778369"/>
    <lineage>
        <taxon>Bacteria</taxon>
        <taxon>Bacillati</taxon>
        <taxon>Chloroflexota</taxon>
        <taxon>Ktedonobacteria</taxon>
        <taxon>Ktedonobacterales</taxon>
        <taxon>Reticulibacteraceae</taxon>
        <taxon>Reticulibacter</taxon>
    </lineage>
</organism>
<dbReference type="InterPro" id="IPR036866">
    <property type="entry name" value="RibonucZ/Hydroxyglut_hydro"/>
</dbReference>
<name>A0A8J3IT64_9CHLR</name>
<evidence type="ECO:0000256" key="2">
    <source>
        <dbReference type="ARBA" id="ARBA00007749"/>
    </source>
</evidence>
<evidence type="ECO:0000256" key="4">
    <source>
        <dbReference type="ARBA" id="ARBA00022801"/>
    </source>
</evidence>
<evidence type="ECO:0000259" key="6">
    <source>
        <dbReference type="Pfam" id="PF00753"/>
    </source>
</evidence>
<dbReference type="GO" id="GO:0016787">
    <property type="term" value="F:hydrolase activity"/>
    <property type="evidence" value="ECO:0007669"/>
    <property type="project" value="UniProtKB-KW"/>
</dbReference>
<dbReference type="AlphaFoldDB" id="A0A8J3IT64"/>
<proteinExistence type="inferred from homology"/>
<keyword evidence="5" id="KW-0862">Zinc</keyword>
<dbReference type="EMBL" id="BNJK01000002">
    <property type="protein sequence ID" value="GHP00317.1"/>
    <property type="molecule type" value="Genomic_DNA"/>
</dbReference>
<evidence type="ECO:0000313" key="7">
    <source>
        <dbReference type="EMBL" id="GHP00317.1"/>
    </source>
</evidence>
<dbReference type="RefSeq" id="WP_236065280.1">
    <property type="nucleotide sequence ID" value="NZ_BNJK01000002.1"/>
</dbReference>
<accession>A0A8J3IT64</accession>
<dbReference type="InterPro" id="IPR051013">
    <property type="entry name" value="MBL_superfamily_lactonases"/>
</dbReference>
<evidence type="ECO:0000313" key="8">
    <source>
        <dbReference type="Proteomes" id="UP000597444"/>
    </source>
</evidence>
<dbReference type="Pfam" id="PF00753">
    <property type="entry name" value="Lactamase_B"/>
    <property type="match status" value="1"/>
</dbReference>
<keyword evidence="3" id="KW-0479">Metal-binding</keyword>
<protein>
    <recommendedName>
        <fullName evidence="6">Metallo-beta-lactamase domain-containing protein</fullName>
    </recommendedName>
</protein>
<reference evidence="7" key="1">
    <citation type="submission" date="2020-10" db="EMBL/GenBank/DDBJ databases">
        <title>Taxonomic study of unclassified bacteria belonging to the class Ktedonobacteria.</title>
        <authorList>
            <person name="Yabe S."/>
            <person name="Wang C.M."/>
            <person name="Zheng Y."/>
            <person name="Sakai Y."/>
            <person name="Cavaletti L."/>
            <person name="Monciardini P."/>
            <person name="Donadio S."/>
        </authorList>
    </citation>
    <scope>NUCLEOTIDE SEQUENCE</scope>
    <source>
        <strain evidence="7">ID150040</strain>
    </source>
</reference>
<dbReference type="Gene3D" id="3.60.15.10">
    <property type="entry name" value="Ribonuclease Z/Hydroxyacylglutathione hydrolase-like"/>
    <property type="match status" value="1"/>
</dbReference>
<dbReference type="InterPro" id="IPR001279">
    <property type="entry name" value="Metallo-B-lactamas"/>
</dbReference>
<dbReference type="PANTHER" id="PTHR42978">
    <property type="entry name" value="QUORUM-QUENCHING LACTONASE YTNP-RELATED-RELATED"/>
    <property type="match status" value="1"/>
</dbReference>
<dbReference type="Proteomes" id="UP000597444">
    <property type="component" value="Unassembled WGS sequence"/>
</dbReference>
<feature type="domain" description="Metallo-beta-lactamase" evidence="6">
    <location>
        <begin position="15"/>
        <end position="115"/>
    </location>
</feature>
<dbReference type="PANTHER" id="PTHR42978:SF7">
    <property type="entry name" value="METALLO-HYDROLASE RV2300C-RELATED"/>
    <property type="match status" value="1"/>
</dbReference>
<comment type="cofactor">
    <cofactor evidence="1">
        <name>Zn(2+)</name>
        <dbReference type="ChEBI" id="CHEBI:29105"/>
    </cofactor>
</comment>
<sequence length="131" mass="14597">MAKGGTIARQEALRSQWDAPELRYQLVDGDTTLLPGIELIETSGHSPGHQSVLVRLPQTGPVLLAIDAIPSAGCLDPDTRPLTPFDMDEEEVRASTRKLIALAERERVTLIVHGHDRDQWQQLKCLPEYYT</sequence>